<dbReference type="PANTHER" id="PTHR34848">
    <property type="match status" value="1"/>
</dbReference>
<protein>
    <recommendedName>
        <fullName evidence="14">Bifunctional adenosylcobalamin biosynthesis protein</fullName>
        <ecNumber evidence="14">2.7.1.156</ecNumber>
        <ecNumber evidence="14">2.7.7.62</ecNumber>
    </recommendedName>
</protein>
<comment type="pathway">
    <text evidence="6 14">Cofactor biosynthesis; adenosylcobalamin biosynthesis; adenosylcobalamin from cob(II)yrinate a,c-diamide: step 5/7.</text>
</comment>
<feature type="binding site" evidence="16">
    <location>
        <position position="68"/>
    </location>
    <ligand>
        <name>GTP</name>
        <dbReference type="ChEBI" id="CHEBI:37565"/>
    </ligand>
</feature>
<dbReference type="AlphaFoldDB" id="A0A512DJD5"/>
<dbReference type="NCBIfam" id="NF004469">
    <property type="entry name" value="PRK05800.1"/>
    <property type="match status" value="1"/>
</dbReference>
<keyword evidence="8 14" id="KW-0169">Cobalamin biosynthesis</keyword>
<comment type="similarity">
    <text evidence="7 14">Belongs to the CobU/CobP family.</text>
</comment>
<dbReference type="EC" id="2.7.7.62" evidence="14"/>
<dbReference type="EC" id="2.7.1.156" evidence="14"/>
<dbReference type="GO" id="GO:0043752">
    <property type="term" value="F:adenosylcobinamide kinase activity"/>
    <property type="evidence" value="ECO:0007669"/>
    <property type="project" value="UniProtKB-EC"/>
</dbReference>
<evidence type="ECO:0000256" key="8">
    <source>
        <dbReference type="ARBA" id="ARBA00022573"/>
    </source>
</evidence>
<feature type="binding site" evidence="16">
    <location>
        <begin position="40"/>
        <end position="42"/>
    </location>
    <ligand>
        <name>GTP</name>
        <dbReference type="ChEBI" id="CHEBI:37565"/>
    </ligand>
</feature>
<keyword evidence="11 14" id="KW-0418">Kinase</keyword>
<organism evidence="17 18">
    <name type="scientific">Skermanella aerolata</name>
    <dbReference type="NCBI Taxonomy" id="393310"/>
    <lineage>
        <taxon>Bacteria</taxon>
        <taxon>Pseudomonadati</taxon>
        <taxon>Pseudomonadota</taxon>
        <taxon>Alphaproteobacteria</taxon>
        <taxon>Rhodospirillales</taxon>
        <taxon>Azospirillaceae</taxon>
        <taxon>Skermanella</taxon>
    </lineage>
</organism>
<proteinExistence type="inferred from homology"/>
<dbReference type="GO" id="GO:0008820">
    <property type="term" value="F:cobinamide phosphate guanylyltransferase activity"/>
    <property type="evidence" value="ECO:0007669"/>
    <property type="project" value="UniProtKB-UniRule"/>
</dbReference>
<feature type="binding site" evidence="16">
    <location>
        <begin position="16"/>
        <end position="23"/>
    </location>
    <ligand>
        <name>GTP</name>
        <dbReference type="ChEBI" id="CHEBI:37565"/>
    </ligand>
</feature>
<keyword evidence="12 14" id="KW-0067">ATP-binding</keyword>
<gene>
    <name evidence="17" type="primary">cobU</name>
    <name evidence="17" type="ORF">SAE02_07420</name>
</gene>
<dbReference type="GO" id="GO:0009236">
    <property type="term" value="P:cobalamin biosynthetic process"/>
    <property type="evidence" value="ECO:0007669"/>
    <property type="project" value="UniProtKB-UniRule"/>
</dbReference>
<evidence type="ECO:0000256" key="5">
    <source>
        <dbReference type="ARBA" id="ARBA00004692"/>
    </source>
</evidence>
<dbReference type="EMBL" id="BJYZ01000002">
    <property type="protein sequence ID" value="GEO36594.1"/>
    <property type="molecule type" value="Genomic_DNA"/>
</dbReference>
<reference evidence="17 18" key="1">
    <citation type="submission" date="2019-07" db="EMBL/GenBank/DDBJ databases">
        <title>Whole genome shotgun sequence of Skermanella aerolata NBRC 106429.</title>
        <authorList>
            <person name="Hosoyama A."/>
            <person name="Uohara A."/>
            <person name="Ohji S."/>
            <person name="Ichikawa N."/>
        </authorList>
    </citation>
    <scope>NUCLEOTIDE SEQUENCE [LARGE SCALE GENOMIC DNA]</scope>
    <source>
        <strain evidence="17 18">NBRC 106429</strain>
    </source>
</reference>
<dbReference type="SUPFAM" id="SSF52540">
    <property type="entry name" value="P-loop containing nucleoside triphosphate hydrolases"/>
    <property type="match status" value="1"/>
</dbReference>
<feature type="binding site" evidence="16">
    <location>
        <position position="90"/>
    </location>
    <ligand>
        <name>GTP</name>
        <dbReference type="ChEBI" id="CHEBI:37565"/>
    </ligand>
</feature>
<evidence type="ECO:0000256" key="10">
    <source>
        <dbReference type="ARBA" id="ARBA00022741"/>
    </source>
</evidence>
<evidence type="ECO:0000256" key="6">
    <source>
        <dbReference type="ARBA" id="ARBA00005159"/>
    </source>
</evidence>
<keyword evidence="9 14" id="KW-0808">Transferase</keyword>
<dbReference type="PIRSF" id="PIRSF006135">
    <property type="entry name" value="CobU"/>
    <property type="match status" value="1"/>
</dbReference>
<comment type="function">
    <text evidence="4 14">Catalyzes ATP-dependent phosphorylation of adenosylcobinamide and addition of GMP to adenosylcobinamide phosphate.</text>
</comment>
<comment type="caution">
    <text evidence="17">The sequence shown here is derived from an EMBL/GenBank/DDBJ whole genome shotgun (WGS) entry which is preliminary data.</text>
</comment>
<dbReference type="PANTHER" id="PTHR34848:SF1">
    <property type="entry name" value="BIFUNCTIONAL ADENOSYLCOBALAMIN BIOSYNTHESIS PROTEIN COBU"/>
    <property type="match status" value="1"/>
</dbReference>
<evidence type="ECO:0000256" key="4">
    <source>
        <dbReference type="ARBA" id="ARBA00003889"/>
    </source>
</evidence>
<evidence type="ECO:0000256" key="15">
    <source>
        <dbReference type="PIRSR" id="PIRSR006135-1"/>
    </source>
</evidence>
<dbReference type="GO" id="GO:0005525">
    <property type="term" value="F:GTP binding"/>
    <property type="evidence" value="ECO:0007669"/>
    <property type="project" value="UniProtKB-UniRule"/>
</dbReference>
<feature type="active site" description="GMP-histidine intermediate" evidence="15">
    <location>
        <position position="56"/>
    </location>
</feature>
<evidence type="ECO:0000256" key="7">
    <source>
        <dbReference type="ARBA" id="ARBA00007490"/>
    </source>
</evidence>
<dbReference type="Pfam" id="PF02283">
    <property type="entry name" value="CobU"/>
    <property type="match status" value="1"/>
</dbReference>
<evidence type="ECO:0000256" key="2">
    <source>
        <dbReference type="ARBA" id="ARBA00000711"/>
    </source>
</evidence>
<evidence type="ECO:0000256" key="3">
    <source>
        <dbReference type="ARBA" id="ARBA00001522"/>
    </source>
</evidence>
<evidence type="ECO:0000256" key="14">
    <source>
        <dbReference type="PIRNR" id="PIRNR006135"/>
    </source>
</evidence>
<comment type="catalytic activity">
    <reaction evidence="3">
        <text>adenosylcob(III)inamide + GTP = adenosylcob(III)inamide phosphate + GDP + H(+)</text>
        <dbReference type="Rhea" id="RHEA:15765"/>
        <dbReference type="ChEBI" id="CHEBI:2480"/>
        <dbReference type="ChEBI" id="CHEBI:15378"/>
        <dbReference type="ChEBI" id="CHEBI:37565"/>
        <dbReference type="ChEBI" id="CHEBI:58189"/>
        <dbReference type="ChEBI" id="CHEBI:58502"/>
        <dbReference type="EC" id="2.7.1.156"/>
    </reaction>
</comment>
<dbReference type="RefSeq" id="WP_044425324.1">
    <property type="nucleotide sequence ID" value="NZ_BJYZ01000002.1"/>
</dbReference>
<keyword evidence="10 14" id="KW-0547">Nucleotide-binding</keyword>
<evidence type="ECO:0000313" key="18">
    <source>
        <dbReference type="Proteomes" id="UP000321523"/>
    </source>
</evidence>
<keyword evidence="18" id="KW-1185">Reference proteome</keyword>
<keyword evidence="13 14" id="KW-0342">GTP-binding</keyword>
<dbReference type="CDD" id="cd00544">
    <property type="entry name" value="CobU"/>
    <property type="match status" value="1"/>
</dbReference>
<dbReference type="InterPro" id="IPR027417">
    <property type="entry name" value="P-loop_NTPase"/>
</dbReference>
<evidence type="ECO:0000313" key="17">
    <source>
        <dbReference type="EMBL" id="GEO36594.1"/>
    </source>
</evidence>
<sequence>MNFDTKTPHGVTLVLGGARSGKSRFAEEMAERAARPIYLATGRAWDGEMSARIDEHRARRGPKWTTVEEPLDLAGVLPTLASPGAVVLVDCLTLWVTNLMMAERDIADESRRLAAAFGGLQGPVVFVSNEVGLGIVPDNAMARAFRDHAGRLHQEVAALADAVYFMVAGIPMTVKKTDQGNIK</sequence>
<comment type="catalytic activity">
    <reaction evidence="1 14">
        <text>adenosylcob(III)inamide + ATP = adenosylcob(III)inamide phosphate + ADP + H(+)</text>
        <dbReference type="Rhea" id="RHEA:15769"/>
        <dbReference type="ChEBI" id="CHEBI:2480"/>
        <dbReference type="ChEBI" id="CHEBI:15378"/>
        <dbReference type="ChEBI" id="CHEBI:30616"/>
        <dbReference type="ChEBI" id="CHEBI:58502"/>
        <dbReference type="ChEBI" id="CHEBI:456216"/>
        <dbReference type="EC" id="2.7.1.156"/>
    </reaction>
</comment>
<comment type="catalytic activity">
    <reaction evidence="2 14">
        <text>adenosylcob(III)inamide phosphate + GTP + H(+) = adenosylcob(III)inamide-GDP + diphosphate</text>
        <dbReference type="Rhea" id="RHEA:22712"/>
        <dbReference type="ChEBI" id="CHEBI:15378"/>
        <dbReference type="ChEBI" id="CHEBI:33019"/>
        <dbReference type="ChEBI" id="CHEBI:37565"/>
        <dbReference type="ChEBI" id="CHEBI:58502"/>
        <dbReference type="ChEBI" id="CHEBI:60487"/>
        <dbReference type="EC" id="2.7.7.62"/>
    </reaction>
</comment>
<evidence type="ECO:0000256" key="1">
    <source>
        <dbReference type="ARBA" id="ARBA00000312"/>
    </source>
</evidence>
<evidence type="ECO:0000256" key="12">
    <source>
        <dbReference type="ARBA" id="ARBA00022840"/>
    </source>
</evidence>
<dbReference type="Gene3D" id="3.40.50.300">
    <property type="entry name" value="P-loop containing nucleotide triphosphate hydrolases"/>
    <property type="match status" value="1"/>
</dbReference>
<evidence type="ECO:0000256" key="13">
    <source>
        <dbReference type="ARBA" id="ARBA00023134"/>
    </source>
</evidence>
<dbReference type="OrthoDB" id="9788370at2"/>
<dbReference type="Proteomes" id="UP000321523">
    <property type="component" value="Unassembled WGS sequence"/>
</dbReference>
<evidence type="ECO:0000256" key="11">
    <source>
        <dbReference type="ARBA" id="ARBA00022777"/>
    </source>
</evidence>
<dbReference type="InterPro" id="IPR003203">
    <property type="entry name" value="CobU/CobP"/>
</dbReference>
<comment type="pathway">
    <text evidence="5 14">Cofactor biosynthesis; adenosylcobalamin biosynthesis; adenosylcobalamin from cob(II)yrinate a,c-diamide: step 6/7.</text>
</comment>
<evidence type="ECO:0000256" key="9">
    <source>
        <dbReference type="ARBA" id="ARBA00022679"/>
    </source>
</evidence>
<dbReference type="UniPathway" id="UPA00148">
    <property type="reaction ID" value="UER00236"/>
</dbReference>
<name>A0A512DJD5_9PROT</name>
<accession>A0A512DJD5</accession>
<feature type="binding site" evidence="16">
    <location>
        <begin position="57"/>
        <end position="60"/>
    </location>
    <ligand>
        <name>GTP</name>
        <dbReference type="ChEBI" id="CHEBI:37565"/>
    </ligand>
</feature>
<dbReference type="GO" id="GO:0005524">
    <property type="term" value="F:ATP binding"/>
    <property type="evidence" value="ECO:0007669"/>
    <property type="project" value="UniProtKB-UniRule"/>
</dbReference>
<evidence type="ECO:0000256" key="16">
    <source>
        <dbReference type="PIRSR" id="PIRSR006135-2"/>
    </source>
</evidence>